<dbReference type="Pfam" id="PF10113">
    <property type="entry name" value="Fibrillarin_2"/>
    <property type="match status" value="1"/>
</dbReference>
<reference evidence="1" key="1">
    <citation type="submission" date="2019-08" db="EMBL/GenBank/DDBJ databases">
        <authorList>
            <person name="Kucharzyk K."/>
            <person name="Murdoch R.W."/>
            <person name="Higgins S."/>
            <person name="Loffler F."/>
        </authorList>
    </citation>
    <scope>NUCLEOTIDE SEQUENCE</scope>
</reference>
<protein>
    <recommendedName>
        <fullName evidence="2">5,10-methenyltetrahydromethanopterin hydrogenase cofactor biosynthesis protein HmdC</fullName>
    </recommendedName>
</protein>
<name>A0A644SWY8_9ZZZZ</name>
<dbReference type="InterPro" id="IPR016760">
    <property type="entry name" value="HcgG-like"/>
</dbReference>
<accession>A0A644SWY8</accession>
<dbReference type="AlphaFoldDB" id="A0A644SWY8"/>
<organism evidence="1">
    <name type="scientific">bioreactor metagenome</name>
    <dbReference type="NCBI Taxonomy" id="1076179"/>
    <lineage>
        <taxon>unclassified sequences</taxon>
        <taxon>metagenomes</taxon>
        <taxon>ecological metagenomes</taxon>
    </lineage>
</organism>
<evidence type="ECO:0008006" key="2">
    <source>
        <dbReference type="Google" id="ProtNLM"/>
    </source>
</evidence>
<comment type="caution">
    <text evidence="1">The sequence shown here is derived from an EMBL/GenBank/DDBJ whole genome shotgun (WGS) entry which is preliminary data.</text>
</comment>
<gene>
    <name evidence="1" type="ORF">SDC9_03743</name>
</gene>
<dbReference type="EMBL" id="VSSQ01000006">
    <property type="protein sequence ID" value="MPL58212.1"/>
    <property type="molecule type" value="Genomic_DNA"/>
</dbReference>
<dbReference type="NCBIfam" id="TIGR03958">
    <property type="entry name" value="monoFe_hyd_HmdC"/>
    <property type="match status" value="1"/>
</dbReference>
<proteinExistence type="predicted"/>
<evidence type="ECO:0000313" key="1">
    <source>
        <dbReference type="EMBL" id="MPL58212.1"/>
    </source>
</evidence>
<sequence length="501" mass="54452">MYDLIKESINDYDAALKLAKSQKNIVEVVDAISELSKEDAMKLGTNFKRFPLGCDLTEVVVGTCASDLEKIDLLGNCILANNIGAPIHICAYAFSDIGEKYGEKGIDIMEEVYNLTDVPLDLDHFGKYGAMKFPKEIVKCGGDCYNKGDSSSGCPKDRIHKRLIEQEIEMEEDKEEWIKLSSSVAVNLTSEQGGVGHSAPFEEAEYVANLAKKHGKALETIMFVGDGYDDLITGFEKAIDINSDIFVIEGGPFNSSKNRVEAFSKAIAMSRVLCPGKVVATNGAYENECRAGLRAGLNIIISGFPNNHHGYMCGYSPGSAKRGKFGLPRVLKIIKEEIKNSPVNAPIGRGELLALTKAVKLSGPENIYPKKIGSFTVGDAHWGAITNSRMYKNMPIEKTISDIKEEINGDSVTLLGGRFLSWVLAKEIEGYVDEIVISDIDPFVEKATVNNLQEELGINVISGNSDDINSASLSKTSIITSTVPGIAQNITKKVPDALSFL</sequence>